<organism evidence="2 3">
    <name type="scientific">Plakobranchus ocellatus</name>
    <dbReference type="NCBI Taxonomy" id="259542"/>
    <lineage>
        <taxon>Eukaryota</taxon>
        <taxon>Metazoa</taxon>
        <taxon>Spiralia</taxon>
        <taxon>Lophotrochozoa</taxon>
        <taxon>Mollusca</taxon>
        <taxon>Gastropoda</taxon>
        <taxon>Heterobranchia</taxon>
        <taxon>Euthyneura</taxon>
        <taxon>Panpulmonata</taxon>
        <taxon>Sacoglossa</taxon>
        <taxon>Placobranchoidea</taxon>
        <taxon>Plakobranchidae</taxon>
        <taxon>Plakobranchus</taxon>
    </lineage>
</organism>
<protein>
    <submittedName>
        <fullName evidence="2">Uncharacterized protein</fullName>
    </submittedName>
</protein>
<feature type="compositionally biased region" description="Basic and acidic residues" evidence="1">
    <location>
        <begin position="36"/>
        <end position="46"/>
    </location>
</feature>
<reference evidence="2 3" key="1">
    <citation type="journal article" date="2021" name="Elife">
        <title>Chloroplast acquisition without the gene transfer in kleptoplastic sea slugs, Plakobranchus ocellatus.</title>
        <authorList>
            <person name="Maeda T."/>
            <person name="Takahashi S."/>
            <person name="Yoshida T."/>
            <person name="Shimamura S."/>
            <person name="Takaki Y."/>
            <person name="Nagai Y."/>
            <person name="Toyoda A."/>
            <person name="Suzuki Y."/>
            <person name="Arimoto A."/>
            <person name="Ishii H."/>
            <person name="Satoh N."/>
            <person name="Nishiyama T."/>
            <person name="Hasebe M."/>
            <person name="Maruyama T."/>
            <person name="Minagawa J."/>
            <person name="Obokata J."/>
            <person name="Shigenobu S."/>
        </authorList>
    </citation>
    <scope>NUCLEOTIDE SEQUENCE [LARGE SCALE GENOMIC DNA]</scope>
</reference>
<evidence type="ECO:0000256" key="1">
    <source>
        <dbReference type="SAM" id="MobiDB-lite"/>
    </source>
</evidence>
<name>A0AAV4CA87_9GAST</name>
<keyword evidence="3" id="KW-1185">Reference proteome</keyword>
<sequence length="66" mass="7572">MFIAYTGCRQISILKPRIVRQYKQARIPANRQLARGRPEHLSHVERSPGAIPDKMPVKSMVEGEEE</sequence>
<comment type="caution">
    <text evidence="2">The sequence shown here is derived from an EMBL/GenBank/DDBJ whole genome shotgun (WGS) entry which is preliminary data.</text>
</comment>
<proteinExistence type="predicted"/>
<dbReference type="AlphaFoldDB" id="A0AAV4CA87"/>
<accession>A0AAV4CA87</accession>
<dbReference type="EMBL" id="BLXT01006003">
    <property type="protein sequence ID" value="GFO28187.1"/>
    <property type="molecule type" value="Genomic_DNA"/>
</dbReference>
<dbReference type="Proteomes" id="UP000735302">
    <property type="component" value="Unassembled WGS sequence"/>
</dbReference>
<gene>
    <name evidence="2" type="ORF">PoB_005469200</name>
</gene>
<feature type="region of interest" description="Disordered" evidence="1">
    <location>
        <begin position="36"/>
        <end position="66"/>
    </location>
</feature>
<evidence type="ECO:0000313" key="3">
    <source>
        <dbReference type="Proteomes" id="UP000735302"/>
    </source>
</evidence>
<evidence type="ECO:0000313" key="2">
    <source>
        <dbReference type="EMBL" id="GFO28187.1"/>
    </source>
</evidence>